<reference evidence="1 2" key="1">
    <citation type="submission" date="2011-02" db="EMBL/GenBank/DDBJ databases">
        <title>The Genome Sequence of Sphaeroforma arctica JP610.</title>
        <authorList>
            <consortium name="The Broad Institute Genome Sequencing Platform"/>
            <person name="Russ C."/>
            <person name="Cuomo C."/>
            <person name="Young S.K."/>
            <person name="Zeng Q."/>
            <person name="Gargeya S."/>
            <person name="Alvarado L."/>
            <person name="Berlin A."/>
            <person name="Chapman S.B."/>
            <person name="Chen Z."/>
            <person name="Freedman E."/>
            <person name="Gellesch M."/>
            <person name="Goldberg J."/>
            <person name="Griggs A."/>
            <person name="Gujja S."/>
            <person name="Heilman E."/>
            <person name="Heiman D."/>
            <person name="Howarth C."/>
            <person name="Mehta T."/>
            <person name="Neiman D."/>
            <person name="Pearson M."/>
            <person name="Roberts A."/>
            <person name="Saif S."/>
            <person name="Shea T."/>
            <person name="Shenoy N."/>
            <person name="Sisk P."/>
            <person name="Stolte C."/>
            <person name="Sykes S."/>
            <person name="White J."/>
            <person name="Yandava C."/>
            <person name="Burger G."/>
            <person name="Gray M.W."/>
            <person name="Holland P.W.H."/>
            <person name="King N."/>
            <person name="Lang F.B.F."/>
            <person name="Roger A.J."/>
            <person name="Ruiz-Trillo I."/>
            <person name="Haas B."/>
            <person name="Nusbaum C."/>
            <person name="Birren B."/>
        </authorList>
    </citation>
    <scope>NUCLEOTIDE SEQUENCE [LARGE SCALE GENOMIC DNA]</scope>
    <source>
        <strain evidence="1 2">JP610</strain>
    </source>
</reference>
<sequence length="168" mass="18629">MGFAQQPNTFGGLPGAKNINNATNINATRIKETQLVKVEMLEDWPHTCAITCYAAVSSYERRRTNILEDDWSVEEIRWEAYKANSGSGGSKWEAYCKNMEAMTNDLTMKRKAIYENPDLALNRFNEQPQHPNPPNCFGTMQATTSNSGQIQGQFGSRIGGTPGFGAGR</sequence>
<dbReference type="GeneID" id="25908764"/>
<dbReference type="RefSeq" id="XP_014153239.1">
    <property type="nucleotide sequence ID" value="XM_014297764.1"/>
</dbReference>
<evidence type="ECO:0008006" key="3">
    <source>
        <dbReference type="Google" id="ProtNLM"/>
    </source>
</evidence>
<dbReference type="EMBL" id="KQ242322">
    <property type="protein sequence ID" value="KNC79337.1"/>
    <property type="molecule type" value="Genomic_DNA"/>
</dbReference>
<evidence type="ECO:0000313" key="2">
    <source>
        <dbReference type="Proteomes" id="UP000054560"/>
    </source>
</evidence>
<proteinExistence type="predicted"/>
<protein>
    <recommendedName>
        <fullName evidence="3">Cathepsin propeptide inhibitor domain-containing protein</fullName>
    </recommendedName>
</protein>
<name>A0A0L0FR90_9EUKA</name>
<organism evidence="1 2">
    <name type="scientific">Sphaeroforma arctica JP610</name>
    <dbReference type="NCBI Taxonomy" id="667725"/>
    <lineage>
        <taxon>Eukaryota</taxon>
        <taxon>Ichthyosporea</taxon>
        <taxon>Ichthyophonida</taxon>
        <taxon>Sphaeroforma</taxon>
    </lineage>
</organism>
<dbReference type="AlphaFoldDB" id="A0A0L0FR90"/>
<dbReference type="Proteomes" id="UP000054560">
    <property type="component" value="Unassembled WGS sequence"/>
</dbReference>
<gene>
    <name evidence="1" type="ORF">SARC_08260</name>
</gene>
<evidence type="ECO:0000313" key="1">
    <source>
        <dbReference type="EMBL" id="KNC79337.1"/>
    </source>
</evidence>
<keyword evidence="2" id="KW-1185">Reference proteome</keyword>
<accession>A0A0L0FR90</accession>